<proteinExistence type="predicted"/>
<dbReference type="EMBL" id="MFAQ01000017">
    <property type="protein sequence ID" value="OGD83424.1"/>
    <property type="molecule type" value="Genomic_DNA"/>
</dbReference>
<dbReference type="AlphaFoldDB" id="A0A1F5FV44"/>
<sequence length="133" mass="15285">MLSEAELQAVYAQNRRDYEPCLFELLKDGDVFAEDYVGTGLAWGLTMGIAESYLYEINSDLLVPDITILLDGERFSGGIEKGHRFEASKEGVWERNREIHKHLATEFGWEIVNANQSPERVHEEVLRVIGERW</sequence>
<reference evidence="1 2" key="1">
    <citation type="journal article" date="2016" name="Nat. Commun.">
        <title>Thousands of microbial genomes shed light on interconnected biogeochemical processes in an aquifer system.</title>
        <authorList>
            <person name="Anantharaman K."/>
            <person name="Brown C.T."/>
            <person name="Hug L.A."/>
            <person name="Sharon I."/>
            <person name="Castelle C.J."/>
            <person name="Probst A.J."/>
            <person name="Thomas B.C."/>
            <person name="Singh A."/>
            <person name="Wilkins M.J."/>
            <person name="Karaoz U."/>
            <person name="Brodie E.L."/>
            <person name="Williams K.H."/>
            <person name="Hubbard S.S."/>
            <person name="Banfield J.F."/>
        </authorList>
    </citation>
    <scope>NUCLEOTIDE SEQUENCE [LARGE SCALE GENOMIC DNA]</scope>
</reference>
<evidence type="ECO:0008006" key="3">
    <source>
        <dbReference type="Google" id="ProtNLM"/>
    </source>
</evidence>
<evidence type="ECO:0000313" key="2">
    <source>
        <dbReference type="Proteomes" id="UP000179237"/>
    </source>
</evidence>
<dbReference type="SUPFAM" id="SSF52540">
    <property type="entry name" value="P-loop containing nucleoside triphosphate hydrolases"/>
    <property type="match status" value="1"/>
</dbReference>
<dbReference type="Gene3D" id="3.40.50.300">
    <property type="entry name" value="P-loop containing nucleotide triphosphate hydrolases"/>
    <property type="match status" value="1"/>
</dbReference>
<organism evidence="1 2">
    <name type="scientific">Candidatus Collierbacteria bacterium RIFOXYD1_FULL_40_9</name>
    <dbReference type="NCBI Taxonomy" id="1817731"/>
    <lineage>
        <taxon>Bacteria</taxon>
        <taxon>Candidatus Collieribacteriota</taxon>
    </lineage>
</organism>
<gene>
    <name evidence="1" type="ORF">A2572_01805</name>
</gene>
<accession>A0A1F5FV44</accession>
<protein>
    <recommendedName>
        <fullName evidence="3">Thymidylate kinase-like domain-containing protein</fullName>
    </recommendedName>
</protein>
<evidence type="ECO:0000313" key="1">
    <source>
        <dbReference type="EMBL" id="OGD83424.1"/>
    </source>
</evidence>
<dbReference type="InterPro" id="IPR027417">
    <property type="entry name" value="P-loop_NTPase"/>
</dbReference>
<name>A0A1F5FV44_9BACT</name>
<comment type="caution">
    <text evidence="1">The sequence shown here is derived from an EMBL/GenBank/DDBJ whole genome shotgun (WGS) entry which is preliminary data.</text>
</comment>
<dbReference type="Proteomes" id="UP000179237">
    <property type="component" value="Unassembled WGS sequence"/>
</dbReference>